<sequence>MKQGRSVPGGQWLAVLCCLLFCAVPLAAAWAAPGISYGHDFIRAGKSWPDEAPLPARLDPAAALDPALTTRQRERLQEMETVQGPYAPGLAEPLAELGRSLSQAGDPGAALRSFNRALHVMRVNEGLYSENQLPLIKELLAVHRSLGDWRALDARYDYYYRLLHGTGAMQDARGAAEYFRWQREALRRELDSSDDQRLVQLFESNEQLLLAVDNTLPAAERWHLVDSQLRNLYLIQARARPDTFAVRSTASPSFGFRQEPVQELDIHQQRLAAIQRLAEGRGTELLATFIAAPDLRDEALRARAWLALADWRQWNGAQGDALEDYRAVALHLQTTGQQSALKAWFGAPVELPDNGAFIRDPGAGGALVAARYRINDRGVAQDVETEALDEADKGFAMRLYRKLQRTRFRPRMEAGVPVASDPIERTYRYLDPEAIRRFRSP</sequence>
<dbReference type="STRING" id="1121937.GCA_000423125_00394"/>
<comment type="caution">
    <text evidence="2">The sequence shown here is derived from an EMBL/GenBank/DDBJ whole genome shotgun (WGS) entry which is preliminary data.</text>
</comment>
<dbReference type="Proteomes" id="UP000259273">
    <property type="component" value="Unassembled WGS sequence"/>
</dbReference>
<keyword evidence="1" id="KW-0732">Signal</keyword>
<evidence type="ECO:0000256" key="1">
    <source>
        <dbReference type="SAM" id="SignalP"/>
    </source>
</evidence>
<gene>
    <name evidence="2" type="ORF">DCP75_12950</name>
</gene>
<proteinExistence type="predicted"/>
<feature type="chain" id="PRO_5017573266" description="Tetratricopeptide repeat protein" evidence="1">
    <location>
        <begin position="29"/>
        <end position="441"/>
    </location>
</feature>
<evidence type="ECO:0008006" key="4">
    <source>
        <dbReference type="Google" id="ProtNLM"/>
    </source>
</evidence>
<evidence type="ECO:0000313" key="3">
    <source>
        <dbReference type="Proteomes" id="UP000259273"/>
    </source>
</evidence>
<feature type="signal peptide" evidence="1">
    <location>
        <begin position="1"/>
        <end position="28"/>
    </location>
</feature>
<dbReference type="AlphaFoldDB" id="A0A3C1KQX5"/>
<dbReference type="EMBL" id="DMND01000174">
    <property type="protein sequence ID" value="HAN28606.1"/>
    <property type="molecule type" value="Genomic_DNA"/>
</dbReference>
<name>A0A3C1KQX5_9GAMM</name>
<reference evidence="2 3" key="1">
    <citation type="journal article" date="2018" name="Nat. Biotechnol.">
        <title>A standardized bacterial taxonomy based on genome phylogeny substantially revises the tree of life.</title>
        <authorList>
            <person name="Parks D.H."/>
            <person name="Chuvochina M."/>
            <person name="Waite D.W."/>
            <person name="Rinke C."/>
            <person name="Skarshewski A."/>
            <person name="Chaumeil P.A."/>
            <person name="Hugenholtz P."/>
        </authorList>
    </citation>
    <scope>NUCLEOTIDE SEQUENCE [LARGE SCALE GENOMIC DNA]</scope>
    <source>
        <strain evidence="2">UBA9158</strain>
    </source>
</reference>
<protein>
    <recommendedName>
        <fullName evidence="4">Tetratricopeptide repeat protein</fullName>
    </recommendedName>
</protein>
<organism evidence="2 3">
    <name type="scientific">Haliea salexigens</name>
    <dbReference type="NCBI Taxonomy" id="287487"/>
    <lineage>
        <taxon>Bacteria</taxon>
        <taxon>Pseudomonadati</taxon>
        <taxon>Pseudomonadota</taxon>
        <taxon>Gammaproteobacteria</taxon>
        <taxon>Cellvibrionales</taxon>
        <taxon>Halieaceae</taxon>
        <taxon>Haliea</taxon>
    </lineage>
</organism>
<evidence type="ECO:0000313" key="2">
    <source>
        <dbReference type="EMBL" id="HAN28606.1"/>
    </source>
</evidence>
<accession>A0A3C1KQX5</accession>